<proteinExistence type="predicted"/>
<comment type="caution">
    <text evidence="1">The sequence shown here is derived from an EMBL/GenBank/DDBJ whole genome shotgun (WGS) entry which is preliminary data.</text>
</comment>
<dbReference type="Proteomes" id="UP000276133">
    <property type="component" value="Unassembled WGS sequence"/>
</dbReference>
<dbReference type="AlphaFoldDB" id="A0A3M7SIB8"/>
<name>A0A3M7SIB8_BRAPC</name>
<evidence type="ECO:0000313" key="2">
    <source>
        <dbReference type="Proteomes" id="UP000276133"/>
    </source>
</evidence>
<evidence type="ECO:0000313" key="1">
    <source>
        <dbReference type="EMBL" id="RNA35288.1"/>
    </source>
</evidence>
<accession>A0A3M7SIB8</accession>
<reference evidence="1 2" key="1">
    <citation type="journal article" date="2018" name="Sci. Rep.">
        <title>Genomic signatures of local adaptation to the degree of environmental predictability in rotifers.</title>
        <authorList>
            <person name="Franch-Gras L."/>
            <person name="Hahn C."/>
            <person name="Garcia-Roger E.M."/>
            <person name="Carmona M.J."/>
            <person name="Serra M."/>
            <person name="Gomez A."/>
        </authorList>
    </citation>
    <scope>NUCLEOTIDE SEQUENCE [LARGE SCALE GENOMIC DNA]</scope>
    <source>
        <strain evidence="1">HYR1</strain>
    </source>
</reference>
<organism evidence="1 2">
    <name type="scientific">Brachionus plicatilis</name>
    <name type="common">Marine rotifer</name>
    <name type="synonym">Brachionus muelleri</name>
    <dbReference type="NCBI Taxonomy" id="10195"/>
    <lineage>
        <taxon>Eukaryota</taxon>
        <taxon>Metazoa</taxon>
        <taxon>Spiralia</taxon>
        <taxon>Gnathifera</taxon>
        <taxon>Rotifera</taxon>
        <taxon>Eurotatoria</taxon>
        <taxon>Monogononta</taxon>
        <taxon>Pseudotrocha</taxon>
        <taxon>Ploima</taxon>
        <taxon>Brachionidae</taxon>
        <taxon>Brachionus</taxon>
    </lineage>
</organism>
<gene>
    <name evidence="1" type="ORF">BpHYR1_036808</name>
</gene>
<protein>
    <submittedName>
        <fullName evidence="1">Uncharacterized protein</fullName>
    </submittedName>
</protein>
<keyword evidence="2" id="KW-1185">Reference proteome</keyword>
<dbReference type="EMBL" id="REGN01001345">
    <property type="protein sequence ID" value="RNA35288.1"/>
    <property type="molecule type" value="Genomic_DNA"/>
</dbReference>
<sequence>MTLILTDELPFQQPKSTLTLTFDQLWYIKSIALKFLFNLYLNFTILRVITGQIEVHDQLNLYEFLSEIERWLTQYGSQQIQLHYFGTINGTRYIILVSTNLQNGKKMVVARDFLNEGKAKDFSVFCDLLNFTLLQQIASIRTEYNSKSELCVCVPRVLNRKKEFNKALIDKNKYYQ</sequence>